<dbReference type="InterPro" id="IPR036971">
    <property type="entry name" value="PDEase_catalytic_dom_sf"/>
</dbReference>
<gene>
    <name evidence="9" type="ORF">APUTEX25_003509</name>
    <name evidence="8" type="ORF">g.107</name>
</gene>
<name>A0A1D1ZSC2_AUXPR</name>
<accession>A0A1D1ZSC2</accession>
<evidence type="ECO:0000256" key="4">
    <source>
        <dbReference type="PIRSR" id="PIRSR623088-2"/>
    </source>
</evidence>
<evidence type="ECO:0000256" key="1">
    <source>
        <dbReference type="ARBA" id="ARBA00022723"/>
    </source>
</evidence>
<dbReference type="SUPFAM" id="SSF109604">
    <property type="entry name" value="HD-domain/PDEase-like"/>
    <property type="match status" value="1"/>
</dbReference>
<dbReference type="Proteomes" id="UP000279271">
    <property type="component" value="Unassembled WGS sequence"/>
</dbReference>
<dbReference type="InterPro" id="IPR002073">
    <property type="entry name" value="PDEase_catalytic_dom"/>
</dbReference>
<dbReference type="GO" id="GO:0004114">
    <property type="term" value="F:3',5'-cyclic-nucleotide phosphodiesterase activity"/>
    <property type="evidence" value="ECO:0007669"/>
    <property type="project" value="InterPro"/>
</dbReference>
<dbReference type="GO" id="GO:0007165">
    <property type="term" value="P:signal transduction"/>
    <property type="evidence" value="ECO:0007669"/>
    <property type="project" value="InterPro"/>
</dbReference>
<evidence type="ECO:0000313" key="9">
    <source>
        <dbReference type="EMBL" id="RMZ55385.1"/>
    </source>
</evidence>
<evidence type="ECO:0000256" key="6">
    <source>
        <dbReference type="RuleBase" id="RU363067"/>
    </source>
</evidence>
<feature type="binding site" evidence="4">
    <location>
        <position position="212"/>
    </location>
    <ligand>
        <name>AMP</name>
        <dbReference type="ChEBI" id="CHEBI:456215"/>
    </ligand>
</feature>
<feature type="binding site" evidence="5">
    <location>
        <position position="175"/>
    </location>
    <ligand>
        <name>Zn(2+)</name>
        <dbReference type="ChEBI" id="CHEBI:29105"/>
        <label>1</label>
    </ligand>
</feature>
<dbReference type="InterPro" id="IPR003607">
    <property type="entry name" value="HD/PDEase_dom"/>
</dbReference>
<feature type="domain" description="PDEase" evidence="7">
    <location>
        <begin position="95"/>
        <end position="420"/>
    </location>
</feature>
<evidence type="ECO:0000313" key="8">
    <source>
        <dbReference type="EMBL" id="JAT69799.1"/>
    </source>
</evidence>
<dbReference type="AlphaFoldDB" id="A0A1D1ZSC2"/>
<proteinExistence type="inferred from homology"/>
<evidence type="ECO:0000256" key="3">
    <source>
        <dbReference type="PIRSR" id="PIRSR623088-1"/>
    </source>
</evidence>
<feature type="binding site" evidence="5">
    <location>
        <position position="212"/>
    </location>
    <ligand>
        <name>Zn(2+)</name>
        <dbReference type="ChEBI" id="CHEBI:29105"/>
        <label>2</label>
    </ligand>
</feature>
<protein>
    <recommendedName>
        <fullName evidence="6">Phosphodiesterase</fullName>
        <ecNumber evidence="6">3.1.4.-</ecNumber>
    </recommendedName>
</protein>
<feature type="binding site" evidence="4">
    <location>
        <begin position="171"/>
        <end position="175"/>
    </location>
    <ligand>
        <name>AMP</name>
        <dbReference type="ChEBI" id="CHEBI:456215"/>
    </ligand>
</feature>
<feature type="active site" description="Proton donor" evidence="3">
    <location>
        <position position="171"/>
    </location>
</feature>
<dbReference type="Gene3D" id="1.10.1300.10">
    <property type="entry name" value="3'5'-cyclic nucleotide phosphodiesterase, catalytic domain"/>
    <property type="match status" value="1"/>
</dbReference>
<dbReference type="PRINTS" id="PR00387">
    <property type="entry name" value="PDIESTERASE1"/>
</dbReference>
<dbReference type="GO" id="GO:0046872">
    <property type="term" value="F:metal ion binding"/>
    <property type="evidence" value="ECO:0007669"/>
    <property type="project" value="UniProtKB-KW"/>
</dbReference>
<reference evidence="9" key="4">
    <citation type="submission" date="2018-11" db="EMBL/GenBank/DDBJ databases">
        <title>Characterization of plant carbon substrate utilization by Auxenochlorella protothecoides.</title>
        <authorList>
            <person name="Vogler B.W."/>
            <person name="Starkenburg S.R."/>
            <person name="Sudasinghe N."/>
            <person name="Schambach J.Y."/>
            <person name="Rollin J.A."/>
            <person name="Pattathil S."/>
            <person name="Barry A.N."/>
        </authorList>
    </citation>
    <scope>NUCLEOTIDE SEQUENCE [LARGE SCALE GENOMIC DNA]</scope>
    <source>
        <strain evidence="9">UTEX 25</strain>
    </source>
</reference>
<reference evidence="8" key="1">
    <citation type="submission" date="2015-08" db="EMBL/GenBank/DDBJ databases">
        <authorList>
            <person name="Babu N.S."/>
            <person name="Beckwith C.J."/>
            <person name="Beseler K.G."/>
            <person name="Brison A."/>
            <person name="Carone J.V."/>
            <person name="Caskin T.P."/>
            <person name="Diamond M."/>
            <person name="Durham M.E."/>
            <person name="Foxe J.M."/>
            <person name="Go M."/>
            <person name="Henderson B.A."/>
            <person name="Jones I.B."/>
            <person name="McGettigan J.A."/>
            <person name="Micheletti S.J."/>
            <person name="Nasrallah M.E."/>
            <person name="Ortiz D."/>
            <person name="Piller C.R."/>
            <person name="Privatt S.R."/>
            <person name="Schneider S.L."/>
            <person name="Sharp S."/>
            <person name="Smith T.C."/>
            <person name="Stanton J.D."/>
            <person name="Ullery H.E."/>
            <person name="Wilson R.J."/>
            <person name="Serrano M.G."/>
            <person name="Buck G."/>
            <person name="Lee V."/>
            <person name="Wang Y."/>
            <person name="Carvalho R."/>
            <person name="Voegtly L."/>
            <person name="Shi R."/>
            <person name="Duckworth R."/>
            <person name="Johnson A."/>
            <person name="Loviza R."/>
            <person name="Walstead R."/>
            <person name="Shah Z."/>
            <person name="Kiflezghi M."/>
            <person name="Wade K."/>
            <person name="Ball S.L."/>
            <person name="Bradley K.W."/>
            <person name="Asai D.J."/>
            <person name="Bowman C.A."/>
            <person name="Russell D.A."/>
            <person name="Pope W.H."/>
            <person name="Jacobs-Sera D."/>
            <person name="Hendrix R.W."/>
            <person name="Hatfull G.F."/>
        </authorList>
    </citation>
    <scope>NUCLEOTIDE SEQUENCE</scope>
</reference>
<evidence type="ECO:0000313" key="10">
    <source>
        <dbReference type="Proteomes" id="UP000279271"/>
    </source>
</evidence>
<dbReference type="PROSITE" id="PS51845">
    <property type="entry name" value="PDEASE_I_2"/>
    <property type="match status" value="1"/>
</dbReference>
<dbReference type="InterPro" id="IPR023088">
    <property type="entry name" value="PDEase"/>
</dbReference>
<dbReference type="PROSITE" id="PS00126">
    <property type="entry name" value="PDEASE_I_1"/>
    <property type="match status" value="1"/>
</dbReference>
<evidence type="ECO:0000256" key="2">
    <source>
        <dbReference type="ARBA" id="ARBA00022801"/>
    </source>
</evidence>
<dbReference type="EMBL" id="GDKF01008823">
    <property type="protein sequence ID" value="JAT69799.1"/>
    <property type="molecule type" value="Transcribed_RNA"/>
</dbReference>
<evidence type="ECO:0000256" key="5">
    <source>
        <dbReference type="PIRSR" id="PIRSR623088-3"/>
    </source>
</evidence>
<dbReference type="PANTHER" id="PTHR11347">
    <property type="entry name" value="CYCLIC NUCLEOTIDE PHOSPHODIESTERASE"/>
    <property type="match status" value="1"/>
</dbReference>
<sequence length="454" mass="49790">MSGSVLLRFLDTPIARKAFNVVQHFKRKDELDAEEQFALLRLHSWLARSEGGNGEMVWLDDEQRAYLRSFTYKHVPAAGPQKPVLQSPPPRPCGAVTPRRLTLQEMLDRMEDWERFDVFVLEKLTGGEPLHAVCMELLRRRGVLEALPIPEDRLSSFLRAAERAYCPNPYHNSTHAADVTQALGAMLAMDAYGAALTPLEQLALLIAGAVHDLGHPGVQNAFLVRTEADCAKQCGGKSVNESMHVALAFELLRRPENDFICRLPPEDRAEFLRLVEAMVLCTDMAYHAAALDDFADTLAELGPDLVAWPGEARVKALQMLLHTADISNPARPLHHCMVWGRKIHDEMYKQGDLERALGLEVTAVCDRASAPVACGQLKFINIFLTPCLKLVEGLAPNFVAAAMPHIEGAAAYWRSQIGEGGEEATVCAPACATFPGSAALGSHEIPDPKPAKGA</sequence>
<feature type="binding site" evidence="5">
    <location>
        <position position="212"/>
    </location>
    <ligand>
        <name>Zn(2+)</name>
        <dbReference type="ChEBI" id="CHEBI:29105"/>
        <label>1</label>
    </ligand>
</feature>
<organism evidence="8">
    <name type="scientific">Auxenochlorella protothecoides</name>
    <name type="common">Green microalga</name>
    <name type="synonym">Chlorella protothecoides</name>
    <dbReference type="NCBI Taxonomy" id="3075"/>
    <lineage>
        <taxon>Eukaryota</taxon>
        <taxon>Viridiplantae</taxon>
        <taxon>Chlorophyta</taxon>
        <taxon>core chlorophytes</taxon>
        <taxon>Trebouxiophyceae</taxon>
        <taxon>Chlorellales</taxon>
        <taxon>Chlorellaceae</taxon>
        <taxon>Auxenochlorella</taxon>
    </lineage>
</organism>
<dbReference type="EC" id="3.1.4.-" evidence="6"/>
<dbReference type="InterPro" id="IPR023174">
    <property type="entry name" value="PDEase_CS"/>
</dbReference>
<feature type="binding site" evidence="5">
    <location>
        <position position="325"/>
    </location>
    <ligand>
        <name>Zn(2+)</name>
        <dbReference type="ChEBI" id="CHEBI:29105"/>
        <label>1</label>
    </ligand>
</feature>
<dbReference type="SMART" id="SM00471">
    <property type="entry name" value="HDc"/>
    <property type="match status" value="1"/>
</dbReference>
<reference evidence="9" key="3">
    <citation type="submission" date="2018-10" db="EMBL/GenBank/DDBJ databases">
        <authorList>
            <person name="Hovde B."/>
            <person name="Zhang X."/>
        </authorList>
    </citation>
    <scope>NUCLEOTIDE SEQUENCE [LARGE SCALE GENOMIC DNA]</scope>
    <source>
        <strain evidence="9">UTEX 25</strain>
    </source>
</reference>
<dbReference type="CDD" id="cd00077">
    <property type="entry name" value="HDc"/>
    <property type="match status" value="1"/>
</dbReference>
<comment type="similarity">
    <text evidence="6">Belongs to the cyclic nucleotide phosphodiesterase family.</text>
</comment>
<comment type="cofactor">
    <cofactor evidence="6">
        <name>a divalent metal cation</name>
        <dbReference type="ChEBI" id="CHEBI:60240"/>
    </cofactor>
    <text evidence="6">Binds 2 divalent metal cations per subunit. Site 1 may preferentially bind zinc ions, while site 2 has a preference for magnesium and/or manganese ions.</text>
</comment>
<dbReference type="Pfam" id="PF00233">
    <property type="entry name" value="PDEase_I"/>
    <property type="match status" value="1"/>
</dbReference>
<feature type="binding site" evidence="5">
    <location>
        <position position="211"/>
    </location>
    <ligand>
        <name>Zn(2+)</name>
        <dbReference type="ChEBI" id="CHEBI:29105"/>
        <label>1</label>
    </ligand>
</feature>
<feature type="binding site" evidence="4">
    <location>
        <position position="325"/>
    </location>
    <ligand>
        <name>AMP</name>
        <dbReference type="ChEBI" id="CHEBI:456215"/>
    </ligand>
</feature>
<feature type="binding site" evidence="4">
    <location>
        <position position="376"/>
    </location>
    <ligand>
        <name>AMP</name>
        <dbReference type="ChEBI" id="CHEBI:456215"/>
    </ligand>
</feature>
<keyword evidence="2 6" id="KW-0378">Hydrolase</keyword>
<dbReference type="EMBL" id="QOKY01000162">
    <property type="protein sequence ID" value="RMZ55385.1"/>
    <property type="molecule type" value="Genomic_DNA"/>
</dbReference>
<keyword evidence="1 5" id="KW-0479">Metal-binding</keyword>
<reference evidence="10" key="2">
    <citation type="journal article" date="2018" name="Algal Res.">
        <title>Characterization of plant carbon substrate utilization by Auxenochlorella protothecoides.</title>
        <authorList>
            <person name="Vogler B.W."/>
            <person name="Starkenburg S.R."/>
            <person name="Sudasinghe N."/>
            <person name="Schambach J.Y."/>
            <person name="Rollin J.A."/>
            <person name="Pattathil S."/>
            <person name="Barry A.N."/>
        </authorList>
    </citation>
    <scope>NUCLEOTIDE SEQUENCE [LARGE SCALE GENOMIC DNA]</scope>
    <source>
        <strain evidence="10">UTEX 25</strain>
    </source>
</reference>
<evidence type="ECO:0000259" key="7">
    <source>
        <dbReference type="PROSITE" id="PS51845"/>
    </source>
</evidence>